<keyword evidence="1" id="KW-0732">Signal</keyword>
<proteinExistence type="predicted"/>
<organism evidence="2 3">
    <name type="scientific">Asanoa iriomotensis</name>
    <dbReference type="NCBI Taxonomy" id="234613"/>
    <lineage>
        <taxon>Bacteria</taxon>
        <taxon>Bacillati</taxon>
        <taxon>Actinomycetota</taxon>
        <taxon>Actinomycetes</taxon>
        <taxon>Micromonosporales</taxon>
        <taxon>Micromonosporaceae</taxon>
        <taxon>Asanoa</taxon>
    </lineage>
</organism>
<gene>
    <name evidence="2" type="ORF">Air01nite_00560</name>
</gene>
<sequence>MRARTTAVRIAAVGAVAAAALAVAAAPAQAGIYTWKFQGSQASNADCVAAGTAAVRSGDADVYRCSGAAGTELYFGYVW</sequence>
<feature type="chain" id="PRO_5047400532" description="Ig-like domain-containing protein" evidence="1">
    <location>
        <begin position="31"/>
        <end position="79"/>
    </location>
</feature>
<dbReference type="EMBL" id="BONC01000001">
    <property type="protein sequence ID" value="GIF53961.1"/>
    <property type="molecule type" value="Genomic_DNA"/>
</dbReference>
<evidence type="ECO:0000256" key="1">
    <source>
        <dbReference type="SAM" id="SignalP"/>
    </source>
</evidence>
<name>A0ABQ4BTV1_9ACTN</name>
<dbReference type="RefSeq" id="WP_239090393.1">
    <property type="nucleotide sequence ID" value="NZ_BAAALU010000022.1"/>
</dbReference>
<accession>A0ABQ4BTV1</accession>
<evidence type="ECO:0008006" key="4">
    <source>
        <dbReference type="Google" id="ProtNLM"/>
    </source>
</evidence>
<feature type="signal peptide" evidence="1">
    <location>
        <begin position="1"/>
        <end position="30"/>
    </location>
</feature>
<protein>
    <recommendedName>
        <fullName evidence="4">Ig-like domain-containing protein</fullName>
    </recommendedName>
</protein>
<keyword evidence="3" id="KW-1185">Reference proteome</keyword>
<dbReference type="Proteomes" id="UP000624325">
    <property type="component" value="Unassembled WGS sequence"/>
</dbReference>
<reference evidence="2 3" key="1">
    <citation type="submission" date="2021-01" db="EMBL/GenBank/DDBJ databases">
        <title>Whole genome shotgun sequence of Asanoa iriomotensis NBRC 100142.</title>
        <authorList>
            <person name="Komaki H."/>
            <person name="Tamura T."/>
        </authorList>
    </citation>
    <scope>NUCLEOTIDE SEQUENCE [LARGE SCALE GENOMIC DNA]</scope>
    <source>
        <strain evidence="2 3">NBRC 100142</strain>
    </source>
</reference>
<evidence type="ECO:0000313" key="2">
    <source>
        <dbReference type="EMBL" id="GIF53961.1"/>
    </source>
</evidence>
<evidence type="ECO:0000313" key="3">
    <source>
        <dbReference type="Proteomes" id="UP000624325"/>
    </source>
</evidence>
<comment type="caution">
    <text evidence="2">The sequence shown here is derived from an EMBL/GenBank/DDBJ whole genome shotgun (WGS) entry which is preliminary data.</text>
</comment>